<reference evidence="1 2" key="1">
    <citation type="submission" date="2024-06" db="EMBL/GenBank/DDBJ databases">
        <title>The Natural Products Discovery Center: Release of the First 8490 Sequenced Strains for Exploring Actinobacteria Biosynthetic Diversity.</title>
        <authorList>
            <person name="Kalkreuter E."/>
            <person name="Kautsar S.A."/>
            <person name="Yang D."/>
            <person name="Bader C.D."/>
            <person name="Teijaro C.N."/>
            <person name="Fluegel L."/>
            <person name="Davis C.M."/>
            <person name="Simpson J.R."/>
            <person name="Lauterbach L."/>
            <person name="Steele A.D."/>
            <person name="Gui C."/>
            <person name="Meng S."/>
            <person name="Li G."/>
            <person name="Viehrig K."/>
            <person name="Ye F."/>
            <person name="Su P."/>
            <person name="Kiefer A.F."/>
            <person name="Nichols A."/>
            <person name="Cepeda A.J."/>
            <person name="Yan W."/>
            <person name="Fan B."/>
            <person name="Jiang Y."/>
            <person name="Adhikari A."/>
            <person name="Zheng C.-J."/>
            <person name="Schuster L."/>
            <person name="Cowan T.M."/>
            <person name="Smanski M.J."/>
            <person name="Chevrette M.G."/>
            <person name="De Carvalho L.P.S."/>
            <person name="Shen B."/>
        </authorList>
    </citation>
    <scope>NUCLEOTIDE SEQUENCE [LARGE SCALE GENOMIC DNA]</scope>
    <source>
        <strain evidence="1 2">NPDC001694</strain>
    </source>
</reference>
<evidence type="ECO:0000313" key="1">
    <source>
        <dbReference type="EMBL" id="MER6267631.1"/>
    </source>
</evidence>
<organism evidence="1 2">
    <name type="scientific">Streptomyces sp. 900105755</name>
    <dbReference type="NCBI Taxonomy" id="3154389"/>
    <lineage>
        <taxon>Bacteria</taxon>
        <taxon>Bacillati</taxon>
        <taxon>Actinomycetota</taxon>
        <taxon>Actinomycetes</taxon>
        <taxon>Kitasatosporales</taxon>
        <taxon>Streptomycetaceae</taxon>
        <taxon>Streptomyces</taxon>
    </lineage>
</organism>
<evidence type="ECO:0000313" key="2">
    <source>
        <dbReference type="Proteomes" id="UP001490365"/>
    </source>
</evidence>
<dbReference type="Proteomes" id="UP001490365">
    <property type="component" value="Unassembled WGS sequence"/>
</dbReference>
<accession>A0ABV1TC55</accession>
<gene>
    <name evidence="1" type="ORF">ABT211_10070</name>
</gene>
<comment type="caution">
    <text evidence="1">The sequence shown here is derived from an EMBL/GenBank/DDBJ whole genome shotgun (WGS) entry which is preliminary data.</text>
</comment>
<protein>
    <recommendedName>
        <fullName evidence="3">DUF2993 domain-containing protein</fullName>
    </recommendedName>
</protein>
<proteinExistence type="predicted"/>
<sequence length="204" mass="21118">MPGRAARTLAAALAVVAVLVLPRLDVPHLSGSGGARLGSSPPARPAKGPCVLRADRLVLRGARFRGVVSLRTGTGSVRALKFTVRSLDAVNLDLTAGRGRAAMRLRARPATTSTLRGPGTGGVATIYVRRLTGRVTGLGGSPLPADRTVSVTPDAVPRWLSHPATRTRTITLAAATASQITQFGGRLSIKGPHLRATRRAPHGA</sequence>
<dbReference type="EMBL" id="JBEOZM010000003">
    <property type="protein sequence ID" value="MER6267631.1"/>
    <property type="molecule type" value="Genomic_DNA"/>
</dbReference>
<evidence type="ECO:0008006" key="3">
    <source>
        <dbReference type="Google" id="ProtNLM"/>
    </source>
</evidence>
<name>A0ABV1TC55_9ACTN</name>
<keyword evidence="2" id="KW-1185">Reference proteome</keyword>
<dbReference type="RefSeq" id="WP_351956260.1">
    <property type="nucleotide sequence ID" value="NZ_JBEOZM010000003.1"/>
</dbReference>